<dbReference type="InterPro" id="IPR027417">
    <property type="entry name" value="P-loop_NTPase"/>
</dbReference>
<accession>A0A1G8LXJ3</accession>
<dbReference type="GO" id="GO:0006281">
    <property type="term" value="P:DNA repair"/>
    <property type="evidence" value="ECO:0007669"/>
    <property type="project" value="TreeGrafter"/>
</dbReference>
<dbReference type="PANTHER" id="PTHR13710:SF105">
    <property type="entry name" value="ATP-DEPENDENT DNA HELICASE Q1"/>
    <property type="match status" value="1"/>
</dbReference>
<dbReference type="Pfam" id="PF16124">
    <property type="entry name" value="RecQ_Zn_bind"/>
    <property type="match status" value="1"/>
</dbReference>
<dbReference type="RefSeq" id="WP_035778091.1">
    <property type="nucleotide sequence ID" value="NZ_FNDT01000015.1"/>
</dbReference>
<proteinExistence type="inferred from homology"/>
<dbReference type="Pfam" id="PF00271">
    <property type="entry name" value="Helicase_C"/>
    <property type="match status" value="1"/>
</dbReference>
<dbReference type="InterPro" id="IPR002464">
    <property type="entry name" value="DNA/RNA_helicase_DEAH_CS"/>
</dbReference>
<evidence type="ECO:0000256" key="6">
    <source>
        <dbReference type="ARBA" id="ARBA00022840"/>
    </source>
</evidence>
<evidence type="ECO:0000313" key="15">
    <source>
        <dbReference type="EMBL" id="SDI60409.1"/>
    </source>
</evidence>
<dbReference type="Pfam" id="PF00270">
    <property type="entry name" value="DEAD"/>
    <property type="match status" value="1"/>
</dbReference>
<evidence type="ECO:0000256" key="3">
    <source>
        <dbReference type="ARBA" id="ARBA00022741"/>
    </source>
</evidence>
<dbReference type="Gene3D" id="3.40.50.300">
    <property type="entry name" value="P-loop containing nucleotide triphosphate hydrolases"/>
    <property type="match status" value="2"/>
</dbReference>
<keyword evidence="4" id="KW-0378">Hydrolase</keyword>
<evidence type="ECO:0000259" key="13">
    <source>
        <dbReference type="PROSITE" id="PS51192"/>
    </source>
</evidence>
<dbReference type="EMBL" id="FNDT01000015">
    <property type="protein sequence ID" value="SDI60409.1"/>
    <property type="molecule type" value="Genomic_DNA"/>
</dbReference>
<comment type="catalytic activity">
    <reaction evidence="9">
        <text>Couples ATP hydrolysis with the unwinding of duplex DNA by translocating in the 3'-5' direction.</text>
        <dbReference type="EC" id="5.6.2.4"/>
    </reaction>
</comment>
<dbReference type="SMART" id="SM00487">
    <property type="entry name" value="DEXDc"/>
    <property type="match status" value="1"/>
</dbReference>
<dbReference type="PROSITE" id="PS51192">
    <property type="entry name" value="HELICASE_ATP_BIND_1"/>
    <property type="match status" value="1"/>
</dbReference>
<keyword evidence="16" id="KW-1185">Reference proteome</keyword>
<feature type="domain" description="Helicase ATP-binding" evidence="13">
    <location>
        <begin position="26"/>
        <end position="199"/>
    </location>
</feature>
<dbReference type="PROSITE" id="PS00690">
    <property type="entry name" value="DEAH_ATP_HELICASE"/>
    <property type="match status" value="1"/>
</dbReference>
<evidence type="ECO:0000256" key="8">
    <source>
        <dbReference type="ARBA" id="ARBA00023235"/>
    </source>
</evidence>
<dbReference type="InterPro" id="IPR014001">
    <property type="entry name" value="Helicase_ATP-bd"/>
</dbReference>
<keyword evidence="8" id="KW-0413">Isomerase</keyword>
<keyword evidence="7" id="KW-0238">DNA-binding</keyword>
<dbReference type="SUPFAM" id="SSF52540">
    <property type="entry name" value="P-loop containing nucleoside triphosphate hydrolases"/>
    <property type="match status" value="1"/>
</dbReference>
<dbReference type="InterPro" id="IPR032284">
    <property type="entry name" value="RecQ_Zn-bd"/>
</dbReference>
<dbReference type="GO" id="GO:0043590">
    <property type="term" value="C:bacterial nucleoid"/>
    <property type="evidence" value="ECO:0007669"/>
    <property type="project" value="TreeGrafter"/>
</dbReference>
<dbReference type="GO" id="GO:0046872">
    <property type="term" value="F:metal ion binding"/>
    <property type="evidence" value="ECO:0007669"/>
    <property type="project" value="UniProtKB-KW"/>
</dbReference>
<dbReference type="GO" id="GO:0006310">
    <property type="term" value="P:DNA recombination"/>
    <property type="evidence" value="ECO:0007669"/>
    <property type="project" value="InterPro"/>
</dbReference>
<keyword evidence="5 15" id="KW-0347">Helicase</keyword>
<dbReference type="Proteomes" id="UP000199258">
    <property type="component" value="Unassembled WGS sequence"/>
</dbReference>
<evidence type="ECO:0000256" key="11">
    <source>
        <dbReference type="ARBA" id="ARBA00044535"/>
    </source>
</evidence>
<evidence type="ECO:0000256" key="5">
    <source>
        <dbReference type="ARBA" id="ARBA00022806"/>
    </source>
</evidence>
<evidence type="ECO:0000313" key="16">
    <source>
        <dbReference type="Proteomes" id="UP000199258"/>
    </source>
</evidence>
<name>A0A1G8LXJ3_9MICC</name>
<keyword evidence="2" id="KW-0479">Metal-binding</keyword>
<dbReference type="OrthoDB" id="9760034at2"/>
<dbReference type="GO" id="GO:0005524">
    <property type="term" value="F:ATP binding"/>
    <property type="evidence" value="ECO:0007669"/>
    <property type="project" value="UniProtKB-KW"/>
</dbReference>
<keyword evidence="3" id="KW-0547">Nucleotide-binding</keyword>
<evidence type="ECO:0000256" key="2">
    <source>
        <dbReference type="ARBA" id="ARBA00022723"/>
    </source>
</evidence>
<dbReference type="PANTHER" id="PTHR13710">
    <property type="entry name" value="DNA HELICASE RECQ FAMILY MEMBER"/>
    <property type="match status" value="1"/>
</dbReference>
<dbReference type="InterPro" id="IPR011545">
    <property type="entry name" value="DEAD/DEAH_box_helicase_dom"/>
</dbReference>
<evidence type="ECO:0000256" key="10">
    <source>
        <dbReference type="ARBA" id="ARBA00034808"/>
    </source>
</evidence>
<evidence type="ECO:0000256" key="7">
    <source>
        <dbReference type="ARBA" id="ARBA00023125"/>
    </source>
</evidence>
<evidence type="ECO:0000256" key="1">
    <source>
        <dbReference type="ARBA" id="ARBA00005446"/>
    </source>
</evidence>
<evidence type="ECO:0000256" key="12">
    <source>
        <dbReference type="ARBA" id="ARBA00044550"/>
    </source>
</evidence>
<reference evidence="15 16" key="1">
    <citation type="submission" date="2016-10" db="EMBL/GenBank/DDBJ databases">
        <authorList>
            <person name="de Groot N.N."/>
        </authorList>
    </citation>
    <scope>NUCLEOTIDE SEQUENCE [LARGE SCALE GENOMIC DNA]</scope>
    <source>
        <strain evidence="15 16">NP_1H</strain>
    </source>
</reference>
<dbReference type="NCBIfam" id="TIGR00614">
    <property type="entry name" value="recQ_fam"/>
    <property type="match status" value="1"/>
</dbReference>
<dbReference type="AlphaFoldDB" id="A0A1G8LXJ3"/>
<evidence type="ECO:0000259" key="14">
    <source>
        <dbReference type="PROSITE" id="PS51194"/>
    </source>
</evidence>
<dbReference type="InterPro" id="IPR004589">
    <property type="entry name" value="DNA_helicase_ATP-dep_RecQ"/>
</dbReference>
<dbReference type="GO" id="GO:0016787">
    <property type="term" value="F:hydrolase activity"/>
    <property type="evidence" value="ECO:0007669"/>
    <property type="project" value="UniProtKB-KW"/>
</dbReference>
<evidence type="ECO:0000256" key="4">
    <source>
        <dbReference type="ARBA" id="ARBA00022801"/>
    </source>
</evidence>
<dbReference type="CDD" id="cd17920">
    <property type="entry name" value="DEXHc_RecQ"/>
    <property type="match status" value="1"/>
</dbReference>
<dbReference type="GO" id="GO:0003677">
    <property type="term" value="F:DNA binding"/>
    <property type="evidence" value="ECO:0007669"/>
    <property type="project" value="UniProtKB-KW"/>
</dbReference>
<dbReference type="EC" id="5.6.2.4" evidence="10"/>
<evidence type="ECO:0000256" key="9">
    <source>
        <dbReference type="ARBA" id="ARBA00034617"/>
    </source>
</evidence>
<feature type="domain" description="Helicase C-terminal" evidence="14">
    <location>
        <begin position="226"/>
        <end position="371"/>
    </location>
</feature>
<gene>
    <name evidence="15" type="ORF">SAMN04488693_11545</name>
</gene>
<dbReference type="GO" id="GO:0030894">
    <property type="term" value="C:replisome"/>
    <property type="evidence" value="ECO:0007669"/>
    <property type="project" value="TreeGrafter"/>
</dbReference>
<sequence length="543" mass="60098">MNSQSETTARDLFGWDSLLPGQRKALKAADDGRNVLCVLPTGYGKSAIYQVAAMTVPGVAVVVSPLIALQSDQVSAINEALGEVRAHVLNSTASDAEVDEAWAAAEDSDEERRAKFLFLAPEQLAREDVAERLSTLDVSFLVIDEAHCVSAWGHDFRPDYLQLGSLVNRLKRPVIALTATASPPVRQEILERLRLTDAVIVAEGFDRPNLHLSVQQHESERDKRRAVLGQVTALQGQGLLYTATRKQADQYAQELREAGLRADAYHSGRRKTERTALHEAFHAGELDVVVATTAFGMGIDKPDVRFVVHADIPDSLDSYYQEAGRAGRDGEPAAVVLHYRPEDLGIRRFFAAKNVPEGSLRELFAALRSAEDALDAAGIRQVTGLTQRKLSGLLNLLLEVGAVRERAGKYRAVGKNADQVIADVVDHRKRRQEIDRSRVDMARQYAEYRGCRRKFLLGYFAEEREGECNACDNCDSGRTAENHDDGGSRPFPLQSTVSHREWGTGVVMEYENEIVTVLFEEHGYKSLSIPLVEEKDLLRTVTP</sequence>
<dbReference type="GO" id="GO:0005737">
    <property type="term" value="C:cytoplasm"/>
    <property type="evidence" value="ECO:0007669"/>
    <property type="project" value="TreeGrafter"/>
</dbReference>
<dbReference type="GO" id="GO:0043138">
    <property type="term" value="F:3'-5' DNA helicase activity"/>
    <property type="evidence" value="ECO:0007669"/>
    <property type="project" value="UniProtKB-EC"/>
</dbReference>
<organism evidence="15 16">
    <name type="scientific">Arthrobacter subterraneus</name>
    <dbReference type="NCBI Taxonomy" id="335973"/>
    <lineage>
        <taxon>Bacteria</taxon>
        <taxon>Bacillati</taxon>
        <taxon>Actinomycetota</taxon>
        <taxon>Actinomycetes</taxon>
        <taxon>Micrococcales</taxon>
        <taxon>Micrococcaceae</taxon>
        <taxon>Arthrobacter</taxon>
    </lineage>
</organism>
<dbReference type="GO" id="GO:0009378">
    <property type="term" value="F:four-way junction helicase activity"/>
    <property type="evidence" value="ECO:0007669"/>
    <property type="project" value="TreeGrafter"/>
</dbReference>
<dbReference type="PROSITE" id="PS51194">
    <property type="entry name" value="HELICASE_CTER"/>
    <property type="match status" value="1"/>
</dbReference>
<comment type="similarity">
    <text evidence="1">Belongs to the helicase family. RecQ subfamily.</text>
</comment>
<dbReference type="SMART" id="SM00490">
    <property type="entry name" value="HELICc"/>
    <property type="match status" value="1"/>
</dbReference>
<keyword evidence="6" id="KW-0067">ATP-binding</keyword>
<dbReference type="STRING" id="335973.SAMN04488693_11545"/>
<protein>
    <recommendedName>
        <fullName evidence="11">ATP-dependent DNA helicase RecQ</fullName>
        <ecNumber evidence="10">5.6.2.4</ecNumber>
    </recommendedName>
    <alternativeName>
        <fullName evidence="12">DNA 3'-5' helicase RecQ</fullName>
    </alternativeName>
</protein>
<dbReference type="InterPro" id="IPR001650">
    <property type="entry name" value="Helicase_C-like"/>
</dbReference>